<organism evidence="11 12">
    <name type="scientific">Dyadobacter psychrotolerans</name>
    <dbReference type="NCBI Taxonomy" id="2541721"/>
    <lineage>
        <taxon>Bacteria</taxon>
        <taxon>Pseudomonadati</taxon>
        <taxon>Bacteroidota</taxon>
        <taxon>Cytophagia</taxon>
        <taxon>Cytophagales</taxon>
        <taxon>Spirosomataceae</taxon>
        <taxon>Dyadobacter</taxon>
    </lineage>
</organism>
<evidence type="ECO:0000259" key="9">
    <source>
        <dbReference type="Pfam" id="PF21082"/>
    </source>
</evidence>
<evidence type="ECO:0000256" key="6">
    <source>
        <dbReference type="ARBA" id="ARBA00023136"/>
    </source>
</evidence>
<dbReference type="RefSeq" id="WP_131955530.1">
    <property type="nucleotide sequence ID" value="NZ_SMFL01000001.1"/>
</dbReference>
<evidence type="ECO:0000256" key="7">
    <source>
        <dbReference type="SAM" id="Phobius"/>
    </source>
</evidence>
<dbReference type="InterPro" id="IPR049278">
    <property type="entry name" value="MS_channel_C"/>
</dbReference>
<keyword evidence="3" id="KW-1003">Cell membrane</keyword>
<dbReference type="InterPro" id="IPR049142">
    <property type="entry name" value="MS_channel_1st"/>
</dbReference>
<keyword evidence="5 7" id="KW-1133">Transmembrane helix</keyword>
<dbReference type="Pfam" id="PF21088">
    <property type="entry name" value="MS_channel_1st"/>
    <property type="match status" value="1"/>
</dbReference>
<gene>
    <name evidence="11" type="ORF">E0F88_00245</name>
</gene>
<dbReference type="Gene3D" id="3.30.70.100">
    <property type="match status" value="1"/>
</dbReference>
<name>A0A4R5DU57_9BACT</name>
<dbReference type="SUPFAM" id="SSF50182">
    <property type="entry name" value="Sm-like ribonucleoproteins"/>
    <property type="match status" value="1"/>
</dbReference>
<dbReference type="Pfam" id="PF00924">
    <property type="entry name" value="MS_channel_2nd"/>
    <property type="match status" value="1"/>
</dbReference>
<dbReference type="SUPFAM" id="SSF82689">
    <property type="entry name" value="Mechanosensitive channel protein MscS (YggB), C-terminal domain"/>
    <property type="match status" value="1"/>
</dbReference>
<comment type="subcellular location">
    <subcellularLocation>
        <location evidence="1">Cell membrane</location>
        <topology evidence="1">Multi-pass membrane protein</topology>
    </subcellularLocation>
</comment>
<comment type="similarity">
    <text evidence="2">Belongs to the MscS (TC 1.A.23) family.</text>
</comment>
<evidence type="ECO:0000313" key="12">
    <source>
        <dbReference type="Proteomes" id="UP000294850"/>
    </source>
</evidence>
<dbReference type="Gene3D" id="1.10.287.1260">
    <property type="match status" value="1"/>
</dbReference>
<reference evidence="11 12" key="1">
    <citation type="submission" date="2019-03" db="EMBL/GenBank/DDBJ databases">
        <title>Dyadobacter AR-3-6 sp. nov., isolated from arctic soil.</title>
        <authorList>
            <person name="Chaudhary D.K."/>
        </authorList>
    </citation>
    <scope>NUCLEOTIDE SEQUENCE [LARGE SCALE GENOMIC DNA]</scope>
    <source>
        <strain evidence="11 12">AR-3-6</strain>
    </source>
</reference>
<feature type="transmembrane region" description="Helical" evidence="7">
    <location>
        <begin position="132"/>
        <end position="152"/>
    </location>
</feature>
<feature type="domain" description="Mechanosensitive ion channel transmembrane helices 2/3" evidence="10">
    <location>
        <begin position="138"/>
        <end position="178"/>
    </location>
</feature>
<dbReference type="GO" id="GO:0008381">
    <property type="term" value="F:mechanosensitive monoatomic ion channel activity"/>
    <property type="evidence" value="ECO:0007669"/>
    <property type="project" value="UniProtKB-ARBA"/>
</dbReference>
<dbReference type="GO" id="GO:0005886">
    <property type="term" value="C:plasma membrane"/>
    <property type="evidence" value="ECO:0007669"/>
    <property type="project" value="UniProtKB-SubCell"/>
</dbReference>
<accession>A0A4R5DU57</accession>
<feature type="transmembrane region" description="Helical" evidence="7">
    <location>
        <begin position="164"/>
        <end position="192"/>
    </location>
</feature>
<feature type="transmembrane region" description="Helical" evidence="7">
    <location>
        <begin position="14"/>
        <end position="34"/>
    </location>
</feature>
<dbReference type="InterPro" id="IPR006685">
    <property type="entry name" value="MscS_channel_2nd"/>
</dbReference>
<feature type="transmembrane region" description="Helical" evidence="7">
    <location>
        <begin position="55"/>
        <end position="78"/>
    </location>
</feature>
<evidence type="ECO:0000259" key="8">
    <source>
        <dbReference type="Pfam" id="PF00924"/>
    </source>
</evidence>
<evidence type="ECO:0000256" key="3">
    <source>
        <dbReference type="ARBA" id="ARBA00022475"/>
    </source>
</evidence>
<evidence type="ECO:0000313" key="11">
    <source>
        <dbReference type="EMBL" id="TDE18022.1"/>
    </source>
</evidence>
<dbReference type="InterPro" id="IPR010920">
    <property type="entry name" value="LSM_dom_sf"/>
</dbReference>
<keyword evidence="12" id="KW-1185">Reference proteome</keyword>
<dbReference type="SUPFAM" id="SSF82861">
    <property type="entry name" value="Mechanosensitive channel protein MscS (YggB), transmembrane region"/>
    <property type="match status" value="1"/>
</dbReference>
<evidence type="ECO:0000256" key="1">
    <source>
        <dbReference type="ARBA" id="ARBA00004651"/>
    </source>
</evidence>
<evidence type="ECO:0000256" key="2">
    <source>
        <dbReference type="ARBA" id="ARBA00008017"/>
    </source>
</evidence>
<proteinExistence type="inferred from homology"/>
<evidence type="ECO:0000256" key="4">
    <source>
        <dbReference type="ARBA" id="ARBA00022692"/>
    </source>
</evidence>
<dbReference type="EMBL" id="SMFL01000001">
    <property type="protein sequence ID" value="TDE18022.1"/>
    <property type="molecule type" value="Genomic_DNA"/>
</dbReference>
<comment type="caution">
    <text evidence="11">The sequence shown here is derived from an EMBL/GenBank/DDBJ whole genome shotgun (WGS) entry which is preliminary data.</text>
</comment>
<dbReference type="PANTHER" id="PTHR30566:SF25">
    <property type="entry name" value="INNER MEMBRANE PROTEIN"/>
    <property type="match status" value="1"/>
</dbReference>
<dbReference type="InterPro" id="IPR023408">
    <property type="entry name" value="MscS_beta-dom_sf"/>
</dbReference>
<dbReference type="Gene3D" id="2.30.30.60">
    <property type="match status" value="1"/>
</dbReference>
<sequence>MNNILNTLFLGNTLIEWLFAALLLTALFIIIRFFKSIVLRRTKAWSLTTSTNWDDYLVALIEKSVVPLLYIGSIYLALSTLTLPDKINKIANVVFLVALTFFTLRILSSAFRKFVFSFIQSQENSEAKEKQASGLILIVNIVIWIFGIIFMIDNLGYDVTSLIAGLGIGGIAIALAAQTILGDLFSYFVIFFDRPFEIGDFIVIEDKSGVVEHIGIKTTRIRTLGGEQLVCSNTDLTNSRLHNYKRLQKRRILFNLGVTYQTSHQQISEIPAMLKSIIESKPYVKFDRAHFSGYGDFSLNFEIVYYILDSDYTFYMDKQQAIYLDILKAFEEKGIEFAYPTQTVMMQHENAVVN</sequence>
<protein>
    <submittedName>
        <fullName evidence="11">Mechanosensitive ion channel family protein</fullName>
    </submittedName>
</protein>
<dbReference type="Pfam" id="PF21082">
    <property type="entry name" value="MS_channel_3rd"/>
    <property type="match status" value="1"/>
</dbReference>
<keyword evidence="6 7" id="KW-0472">Membrane</keyword>
<feature type="domain" description="Mechanosensitive ion channel MscS C-terminal" evidence="9">
    <location>
        <begin position="254"/>
        <end position="337"/>
    </location>
</feature>
<dbReference type="PANTHER" id="PTHR30566">
    <property type="entry name" value="YNAI-RELATED MECHANOSENSITIVE ION CHANNEL"/>
    <property type="match status" value="1"/>
</dbReference>
<feature type="transmembrane region" description="Helical" evidence="7">
    <location>
        <begin position="90"/>
        <end position="111"/>
    </location>
</feature>
<evidence type="ECO:0000259" key="10">
    <source>
        <dbReference type="Pfam" id="PF21088"/>
    </source>
</evidence>
<dbReference type="OrthoDB" id="9809206at2"/>
<keyword evidence="4 7" id="KW-0812">Transmembrane</keyword>
<evidence type="ECO:0000256" key="5">
    <source>
        <dbReference type="ARBA" id="ARBA00022989"/>
    </source>
</evidence>
<dbReference type="Proteomes" id="UP000294850">
    <property type="component" value="Unassembled WGS sequence"/>
</dbReference>
<dbReference type="AlphaFoldDB" id="A0A4R5DU57"/>
<dbReference type="InterPro" id="IPR011014">
    <property type="entry name" value="MscS_channel_TM-2"/>
</dbReference>
<feature type="domain" description="Mechanosensitive ion channel MscS" evidence="8">
    <location>
        <begin position="179"/>
        <end position="246"/>
    </location>
</feature>
<dbReference type="InterPro" id="IPR011066">
    <property type="entry name" value="MscS_channel_C_sf"/>
</dbReference>